<name>A0A9P4IKW0_9PEZI</name>
<dbReference type="InterPro" id="IPR001229">
    <property type="entry name" value="Jacalin-like_lectin_dom"/>
</dbReference>
<dbReference type="Gene3D" id="2.100.10.30">
    <property type="entry name" value="Jacalin-like lectin domain"/>
    <property type="match status" value="1"/>
</dbReference>
<dbReference type="PANTHER" id="PTHR21054:SF2">
    <property type="entry name" value="MIP04191P"/>
    <property type="match status" value="1"/>
</dbReference>
<reference evidence="3" key="1">
    <citation type="journal article" date="2020" name="Stud. Mycol.">
        <title>101 Dothideomycetes genomes: a test case for predicting lifestyles and emergence of pathogens.</title>
        <authorList>
            <person name="Haridas S."/>
            <person name="Albert R."/>
            <person name="Binder M."/>
            <person name="Bloem J."/>
            <person name="Labutti K."/>
            <person name="Salamov A."/>
            <person name="Andreopoulos B."/>
            <person name="Baker S."/>
            <person name="Barry K."/>
            <person name="Bills G."/>
            <person name="Bluhm B."/>
            <person name="Cannon C."/>
            <person name="Castanera R."/>
            <person name="Culley D."/>
            <person name="Daum C."/>
            <person name="Ezra D."/>
            <person name="Gonzalez J."/>
            <person name="Henrissat B."/>
            <person name="Kuo A."/>
            <person name="Liang C."/>
            <person name="Lipzen A."/>
            <person name="Lutzoni F."/>
            <person name="Magnuson J."/>
            <person name="Mondo S."/>
            <person name="Nolan M."/>
            <person name="Ohm R."/>
            <person name="Pangilinan J."/>
            <person name="Park H.-J."/>
            <person name="Ramirez L."/>
            <person name="Alfaro M."/>
            <person name="Sun H."/>
            <person name="Tritt A."/>
            <person name="Yoshinaga Y."/>
            <person name="Zwiers L.-H."/>
            <person name="Turgeon B."/>
            <person name="Goodwin S."/>
            <person name="Spatafora J."/>
            <person name="Crous P."/>
            <person name="Grigoriev I."/>
        </authorList>
    </citation>
    <scope>NUCLEOTIDE SEQUENCE</scope>
    <source>
        <strain evidence="3">CBS 133067</strain>
    </source>
</reference>
<dbReference type="SMART" id="SM00915">
    <property type="entry name" value="Jacalin"/>
    <property type="match status" value="1"/>
</dbReference>
<evidence type="ECO:0000313" key="4">
    <source>
        <dbReference type="Proteomes" id="UP000799772"/>
    </source>
</evidence>
<keyword evidence="4" id="KW-1185">Reference proteome</keyword>
<gene>
    <name evidence="3" type="ORF">NA57DRAFT_75524</name>
</gene>
<feature type="region of interest" description="Disordered" evidence="1">
    <location>
        <begin position="90"/>
        <end position="109"/>
    </location>
</feature>
<organism evidence="3 4">
    <name type="scientific">Rhizodiscina lignyota</name>
    <dbReference type="NCBI Taxonomy" id="1504668"/>
    <lineage>
        <taxon>Eukaryota</taxon>
        <taxon>Fungi</taxon>
        <taxon>Dikarya</taxon>
        <taxon>Ascomycota</taxon>
        <taxon>Pezizomycotina</taxon>
        <taxon>Dothideomycetes</taxon>
        <taxon>Pleosporomycetidae</taxon>
        <taxon>Aulographales</taxon>
        <taxon>Rhizodiscinaceae</taxon>
        <taxon>Rhizodiscina</taxon>
    </lineage>
</organism>
<feature type="compositionally biased region" description="Polar residues" evidence="1">
    <location>
        <begin position="90"/>
        <end position="106"/>
    </location>
</feature>
<dbReference type="SUPFAM" id="SSF51101">
    <property type="entry name" value="Mannose-binding lectins"/>
    <property type="match status" value="1"/>
</dbReference>
<dbReference type="AlphaFoldDB" id="A0A9P4IKW0"/>
<dbReference type="EMBL" id="ML978125">
    <property type="protein sequence ID" value="KAF2100021.1"/>
    <property type="molecule type" value="Genomic_DNA"/>
</dbReference>
<feature type="domain" description="Jacalin-type lectin" evidence="2">
    <location>
        <begin position="624"/>
        <end position="771"/>
    </location>
</feature>
<accession>A0A9P4IKW0</accession>
<dbReference type="GO" id="GO:0005737">
    <property type="term" value="C:cytoplasm"/>
    <property type="evidence" value="ECO:0007669"/>
    <property type="project" value="TreeGrafter"/>
</dbReference>
<sequence length="771" mass="84545">MPTFLKGLRRSSTKSSKKDNVSVYKEKTDNTSDGTSSSLSSTNNGSTSPPASVPSDRSASDVKTVNSGSFKESAAAPGNRPTLNSQRYSISSMMSNGNGAPKSPTSPLAPRIISVSENSWVHQKILLVYGQIGDPNSKPLDGTVTIYHHLDSFPATNWPVCDSHFKALVHLQTGPNKLRFDFVPVRGSGSTSPTLHTSWLTVNYLPLNNAPPIQLVILLAKDSPGTFDAVPQRAQAEGHSLDTAIRKFRMAAYLWQAFTGEQMSRAGFGRRCFRYEEEWTDGTTSISDRQTGKMRNEAKIHVIRMDKTLKDIRDLDVAQQYSGAKRSGDLYSWATDAVKDYFKPKAGQKLYVSCLYLDSHWDTKAKVVRGHAALGGANDPVHLAIFGSHALQSYPTAIEEVVPAFSDCTKTDTRFVANDANESGSSWEAANIGIGAHLHETGHLLGCPHQENGVMLRDYVRLNRTFLTREPYSTRTKQPGQRLVLRGDECGWHRLDCLRFRYHPCFRLPTDPPVIADESVQVWTVENGTVLATAPTGIAFIEIYGEGDDVCRAWNEYIDGVGNGGGNGPPKQLMLIESELRSKLPADKQKKTMKIEIHSAGQGKRTIDDFASLTGKNAMVKLPNGRMGYRGAKLGFSQMDGTKHQELVLDSATKQSKLLLSIRVFAGYAVDGIEFIYEDRSTQLFGNRGGSPTDFALDTRKGETLLGFYLRAGLWIDGLQVWTSTGRKSQIFGNATGGSGHTLIPPRGYNIVGIYGSCGQWLDGFGLIISR</sequence>
<dbReference type="PROSITE" id="PS51752">
    <property type="entry name" value="JACALIN_LECTIN"/>
    <property type="match status" value="1"/>
</dbReference>
<protein>
    <recommendedName>
        <fullName evidence="2">Jacalin-type lectin domain-containing protein</fullName>
    </recommendedName>
</protein>
<feature type="region of interest" description="Disordered" evidence="1">
    <location>
        <begin position="1"/>
        <end position="85"/>
    </location>
</feature>
<dbReference type="InterPro" id="IPR053002">
    <property type="entry name" value="Metalloproteinase_M10B"/>
</dbReference>
<feature type="compositionally biased region" description="Low complexity" evidence="1">
    <location>
        <begin position="31"/>
        <end position="48"/>
    </location>
</feature>
<dbReference type="PANTHER" id="PTHR21054">
    <property type="entry name" value="ZINC METALLOPROTEINASE-RELATED"/>
    <property type="match status" value="1"/>
</dbReference>
<dbReference type="Pfam" id="PF01419">
    <property type="entry name" value="Jacalin"/>
    <property type="match status" value="1"/>
</dbReference>
<dbReference type="InterPro" id="IPR036404">
    <property type="entry name" value="Jacalin-like_lectin_dom_sf"/>
</dbReference>
<dbReference type="OrthoDB" id="74460at2759"/>
<comment type="caution">
    <text evidence="3">The sequence shown here is derived from an EMBL/GenBank/DDBJ whole genome shotgun (WGS) entry which is preliminary data.</text>
</comment>
<feature type="compositionally biased region" description="Polar residues" evidence="1">
    <location>
        <begin position="55"/>
        <end position="70"/>
    </location>
</feature>
<evidence type="ECO:0000256" key="1">
    <source>
        <dbReference type="SAM" id="MobiDB-lite"/>
    </source>
</evidence>
<dbReference type="Pfam" id="PF12044">
    <property type="entry name" value="Metallopep"/>
    <property type="match status" value="1"/>
</dbReference>
<evidence type="ECO:0000313" key="3">
    <source>
        <dbReference type="EMBL" id="KAF2100021.1"/>
    </source>
</evidence>
<feature type="compositionally biased region" description="Basic and acidic residues" evidence="1">
    <location>
        <begin position="16"/>
        <end position="30"/>
    </location>
</feature>
<evidence type="ECO:0000259" key="2">
    <source>
        <dbReference type="PROSITE" id="PS51752"/>
    </source>
</evidence>
<proteinExistence type="predicted"/>
<dbReference type="InterPro" id="IPR021917">
    <property type="entry name" value="Unchr_Zn-peptidase-like"/>
</dbReference>
<dbReference type="Proteomes" id="UP000799772">
    <property type="component" value="Unassembled WGS sequence"/>
</dbReference>